<reference evidence="8 9" key="1">
    <citation type="submission" date="2016-03" db="EMBL/GenBank/DDBJ databases">
        <title>Choanephora cucurbitarum.</title>
        <authorList>
            <person name="Min B."/>
            <person name="Park H."/>
            <person name="Park J.-H."/>
            <person name="Shin H.-D."/>
            <person name="Choi I.-G."/>
        </authorList>
    </citation>
    <scope>NUCLEOTIDE SEQUENCE [LARGE SCALE GENOMIC DNA]</scope>
    <source>
        <strain evidence="8 9">KUS-F28377</strain>
    </source>
</reference>
<protein>
    <submittedName>
        <fullName evidence="8">Sister chromatid cohesion protein pds5</fullName>
    </submittedName>
</protein>
<dbReference type="FunCoup" id="A0A1C7NM40">
    <property type="interactions" value="609"/>
</dbReference>
<dbReference type="GO" id="GO:0051301">
    <property type="term" value="P:cell division"/>
    <property type="evidence" value="ECO:0007669"/>
    <property type="project" value="UniProtKB-KW"/>
</dbReference>
<evidence type="ECO:0000256" key="5">
    <source>
        <dbReference type="ARBA" id="ARBA00023306"/>
    </source>
</evidence>
<evidence type="ECO:0000256" key="7">
    <source>
        <dbReference type="SAM" id="MobiDB-lite"/>
    </source>
</evidence>
<name>A0A1C7NM40_9FUNG</name>
<dbReference type="OrthoDB" id="200660at2759"/>
<dbReference type="PANTHER" id="PTHR12663">
    <property type="entry name" value="ANDROGEN INDUCED INHIBITOR OF PROLIFERATION AS3 / PDS5-RELATED"/>
    <property type="match status" value="1"/>
</dbReference>
<keyword evidence="2" id="KW-0132">Cell division</keyword>
<evidence type="ECO:0000313" key="8">
    <source>
        <dbReference type="EMBL" id="OBZ89929.1"/>
    </source>
</evidence>
<keyword evidence="6" id="KW-0175">Coiled coil</keyword>
<comment type="subcellular location">
    <subcellularLocation>
        <location evidence="1">Nucleus</location>
    </subcellularLocation>
</comment>
<dbReference type="InterPro" id="IPR039776">
    <property type="entry name" value="Pds5"/>
</dbReference>
<dbReference type="InterPro" id="IPR016024">
    <property type="entry name" value="ARM-type_fold"/>
</dbReference>
<sequence length="1141" mass="129276">MDIDDPTNTQTSELLDSQMTEESPVLDFSESLLSTKKAAELKGLLQNLHEQLKELDQNVDKSSLESVTQELVHKNIMKNKDKTVKALAACCLADIIRLHAPESPYSIDVLRTIFVFFVDELSHFGKEAAEFPYYFYLLENLQSVKTFLLLNDIDNVEEIVLPLIVEFFKVAQTGSLARNVELCMTDVLIQLIDDVGISSPEFTEIILEQFDNFEKGSKNSAYVMALDICYTCPGALQRRVFQYFSDVLISVSTAEESEEDYAEVKKAHNLICKINAVVPELLMNVLPLLQEEMKVDHINIRQLSTETLGRMFAEPSSSVATQYPAIWKTWLGRRHDKSIQLRVKWLEMSVDIFKHHASAVAELIECYKDRLFDPDERVRAAACRAIGEVSIGQDIKNLDRRLLEMISERSKDKKTSVRVEAMKTFGSVYNHYYAQINAHDKTVMDKVGWIADRLMYCLYLGNPAVTMNLESTLLTYILPENENDAERTERLIVVLESFAEKQKLAFTALVRKQKMFNDNLHKYIDMCEKAISSKGNLSEHEEAKNDEFMKYLAGQFADKARTLNALRTFLQSGNDKDVKALKTAVDLNRTYKQVLAAKKKLVSSLNEEHAAILEIFQAILNRACPLIINKSNIPHLLKLSRTVRSRRQTVASQRATVAQDVLKEISTTYPSMYTSNMADIMKEILASNENSDEALELLAEVSKESNGKMKYSDELSNCLINYMREGDTNQAHYASVALSNMKNADVALAELVSRMCDELLLKNHRLLSTLTSLSNFALHAHDLVSTSLDSVIRFVESVLLVAKTKEFSSDNPEWEAYDDLPELSKQKLVGVRLLVNYLTACKEDVGPEEYIIQKIFGLLENLLDLSCDQAFSTKTNAAETSHLRLGASRALVKLTQHAKYVNQLTVPKFEKLGITLQDTCFYVRQEFAESLMKGLHTEQIHSRYYALLFMCAHEPEAALVKQVKGFIQKKLSSIQSKQGDANVLDSALIRLIHLLAHHPDFSEAVEDLEVLAQYFRFYLACVATSDNVAFLYHIVQKIKLSTDTISAEMSKNSYILSDLACLLIKTRCKEASWPLNAYAGRVSLPTRLYQLIPEGAVQSEIMNQTYLPAEFLEKYEEEQNHKAGDKRSRFSTTVSSKKVKA</sequence>
<dbReference type="GO" id="GO:0007064">
    <property type="term" value="P:mitotic sister chromatid cohesion"/>
    <property type="evidence" value="ECO:0007669"/>
    <property type="project" value="InterPro"/>
</dbReference>
<comment type="caution">
    <text evidence="8">The sequence shown here is derived from an EMBL/GenBank/DDBJ whole genome shotgun (WGS) entry which is preliminary data.</text>
</comment>
<evidence type="ECO:0000256" key="3">
    <source>
        <dbReference type="ARBA" id="ARBA00022776"/>
    </source>
</evidence>
<gene>
    <name evidence="8" type="primary">pds5</name>
    <name evidence="8" type="ORF">A0J61_02018</name>
</gene>
<keyword evidence="3" id="KW-0498">Mitosis</keyword>
<dbReference type="InParanoid" id="A0A1C7NM40"/>
<dbReference type="GO" id="GO:0000785">
    <property type="term" value="C:chromatin"/>
    <property type="evidence" value="ECO:0007669"/>
    <property type="project" value="TreeGrafter"/>
</dbReference>
<dbReference type="GO" id="GO:0005634">
    <property type="term" value="C:nucleus"/>
    <property type="evidence" value="ECO:0007669"/>
    <property type="project" value="UniProtKB-SubCell"/>
</dbReference>
<dbReference type="SUPFAM" id="SSF48371">
    <property type="entry name" value="ARM repeat"/>
    <property type="match status" value="1"/>
</dbReference>
<dbReference type="EMBL" id="LUGH01000071">
    <property type="protein sequence ID" value="OBZ89929.1"/>
    <property type="molecule type" value="Genomic_DNA"/>
</dbReference>
<evidence type="ECO:0000256" key="4">
    <source>
        <dbReference type="ARBA" id="ARBA00023242"/>
    </source>
</evidence>
<dbReference type="Proteomes" id="UP000093000">
    <property type="component" value="Unassembled WGS sequence"/>
</dbReference>
<feature type="coiled-coil region" evidence="6">
    <location>
        <begin position="38"/>
        <end position="65"/>
    </location>
</feature>
<accession>A0A1C7NM40</accession>
<evidence type="ECO:0000256" key="2">
    <source>
        <dbReference type="ARBA" id="ARBA00022618"/>
    </source>
</evidence>
<feature type="compositionally biased region" description="Polar residues" evidence="7">
    <location>
        <begin position="1130"/>
        <end position="1141"/>
    </location>
</feature>
<dbReference type="STRING" id="101091.A0A1C7NM40"/>
<proteinExistence type="predicted"/>
<dbReference type="CDD" id="cd19953">
    <property type="entry name" value="PDS5"/>
    <property type="match status" value="1"/>
</dbReference>
<dbReference type="InterPro" id="IPR011989">
    <property type="entry name" value="ARM-like"/>
</dbReference>
<evidence type="ECO:0000256" key="1">
    <source>
        <dbReference type="ARBA" id="ARBA00004123"/>
    </source>
</evidence>
<feature type="region of interest" description="Disordered" evidence="7">
    <location>
        <begin position="1118"/>
        <end position="1141"/>
    </location>
</feature>
<evidence type="ECO:0000256" key="6">
    <source>
        <dbReference type="SAM" id="Coils"/>
    </source>
</evidence>
<keyword evidence="5" id="KW-0131">Cell cycle</keyword>
<keyword evidence="9" id="KW-1185">Reference proteome</keyword>
<feature type="region of interest" description="Disordered" evidence="7">
    <location>
        <begin position="1"/>
        <end position="20"/>
    </location>
</feature>
<dbReference type="Pfam" id="PF20168">
    <property type="entry name" value="PDS5"/>
    <property type="match status" value="1"/>
</dbReference>
<feature type="compositionally biased region" description="Basic and acidic residues" evidence="7">
    <location>
        <begin position="1118"/>
        <end position="1128"/>
    </location>
</feature>
<organism evidence="8 9">
    <name type="scientific">Choanephora cucurbitarum</name>
    <dbReference type="NCBI Taxonomy" id="101091"/>
    <lineage>
        <taxon>Eukaryota</taxon>
        <taxon>Fungi</taxon>
        <taxon>Fungi incertae sedis</taxon>
        <taxon>Mucoromycota</taxon>
        <taxon>Mucoromycotina</taxon>
        <taxon>Mucoromycetes</taxon>
        <taxon>Mucorales</taxon>
        <taxon>Mucorineae</taxon>
        <taxon>Choanephoraceae</taxon>
        <taxon>Choanephoroideae</taxon>
        <taxon>Choanephora</taxon>
    </lineage>
</organism>
<dbReference type="GO" id="GO:0006281">
    <property type="term" value="P:DNA repair"/>
    <property type="evidence" value="ECO:0007669"/>
    <property type="project" value="TreeGrafter"/>
</dbReference>
<dbReference type="Gene3D" id="1.25.10.10">
    <property type="entry name" value="Leucine-rich Repeat Variant"/>
    <property type="match status" value="1"/>
</dbReference>
<evidence type="ECO:0000313" key="9">
    <source>
        <dbReference type="Proteomes" id="UP000093000"/>
    </source>
</evidence>
<dbReference type="PANTHER" id="PTHR12663:SF0">
    <property type="entry name" value="PRECOCIOUS DISSOCIATION OF SISTERS 5, ISOFORM A"/>
    <property type="match status" value="1"/>
</dbReference>
<dbReference type="AlphaFoldDB" id="A0A1C7NM40"/>
<keyword evidence="4" id="KW-0539">Nucleus</keyword>